<feature type="domain" description="HYR" evidence="3">
    <location>
        <begin position="587"/>
        <end position="667"/>
    </location>
</feature>
<gene>
    <name evidence="4" type="ORF">J4050_13710</name>
</gene>
<dbReference type="Proteomes" id="UP000676776">
    <property type="component" value="Unassembled WGS sequence"/>
</dbReference>
<keyword evidence="5" id="KW-1185">Reference proteome</keyword>
<dbReference type="PANTHER" id="PTHR46343">
    <property type="entry name" value="HYR DOMAIN-CONTAINING PROTEIN"/>
    <property type="match status" value="1"/>
</dbReference>
<dbReference type="Gene3D" id="2.60.40.10">
    <property type="entry name" value="Immunoglobulins"/>
    <property type="match status" value="1"/>
</dbReference>
<dbReference type="NCBIfam" id="TIGR04183">
    <property type="entry name" value="Por_Secre_tail"/>
    <property type="match status" value="1"/>
</dbReference>
<keyword evidence="2" id="KW-0677">Repeat</keyword>
<dbReference type="Pfam" id="PF18962">
    <property type="entry name" value="Por_Secre_tail"/>
    <property type="match status" value="1"/>
</dbReference>
<dbReference type="Pfam" id="PF02225">
    <property type="entry name" value="PA"/>
    <property type="match status" value="1"/>
</dbReference>
<dbReference type="PANTHER" id="PTHR46343:SF2">
    <property type="entry name" value="SUSHI_VON WILLEBRAND FACTOR TYPE A_EGF_PENTRAXIN DOMAIN-CONTAINING 1"/>
    <property type="match status" value="1"/>
</dbReference>
<dbReference type="InterPro" id="IPR003410">
    <property type="entry name" value="HYR_dom"/>
</dbReference>
<proteinExistence type="predicted"/>
<dbReference type="InterPro" id="IPR026444">
    <property type="entry name" value="Secre_tail"/>
</dbReference>
<keyword evidence="1" id="KW-0732">Signal</keyword>
<organism evidence="4 5">
    <name type="scientific">Winogradskyella pelagia</name>
    <dbReference type="NCBI Taxonomy" id="2819984"/>
    <lineage>
        <taxon>Bacteria</taxon>
        <taxon>Pseudomonadati</taxon>
        <taxon>Bacteroidota</taxon>
        <taxon>Flavobacteriia</taxon>
        <taxon>Flavobacteriales</taxon>
        <taxon>Flavobacteriaceae</taxon>
        <taxon>Winogradskyella</taxon>
    </lineage>
</organism>
<comment type="caution">
    <text evidence="4">The sequence shown here is derived from an EMBL/GenBank/DDBJ whole genome shotgun (WGS) entry which is preliminary data.</text>
</comment>
<name>A0ABS3T4Y0_9FLAO</name>
<feature type="non-terminal residue" evidence="4">
    <location>
        <position position="1"/>
    </location>
</feature>
<dbReference type="InterPro" id="IPR043555">
    <property type="entry name" value="SRPX-like"/>
</dbReference>
<evidence type="ECO:0000256" key="2">
    <source>
        <dbReference type="ARBA" id="ARBA00022737"/>
    </source>
</evidence>
<dbReference type="Pfam" id="PF02494">
    <property type="entry name" value="HYR"/>
    <property type="match status" value="1"/>
</dbReference>
<dbReference type="RefSeq" id="WP_208155165.1">
    <property type="nucleotide sequence ID" value="NZ_JAGEVF010000013.1"/>
</dbReference>
<evidence type="ECO:0000256" key="1">
    <source>
        <dbReference type="ARBA" id="ARBA00022729"/>
    </source>
</evidence>
<dbReference type="InterPro" id="IPR003137">
    <property type="entry name" value="PA_domain"/>
</dbReference>
<dbReference type="SUPFAM" id="SSF52025">
    <property type="entry name" value="PA domain"/>
    <property type="match status" value="1"/>
</dbReference>
<dbReference type="InterPro" id="IPR046450">
    <property type="entry name" value="PA_dom_sf"/>
</dbReference>
<evidence type="ECO:0000313" key="4">
    <source>
        <dbReference type="EMBL" id="MBO3117808.1"/>
    </source>
</evidence>
<evidence type="ECO:0000313" key="5">
    <source>
        <dbReference type="Proteomes" id="UP000676776"/>
    </source>
</evidence>
<dbReference type="InterPro" id="IPR013783">
    <property type="entry name" value="Ig-like_fold"/>
</dbReference>
<sequence>VYSGPGVTDDGNGQTYSFDPAAAGTGIHTITYTLIDANSCAGMASDDIEVFELPTVTIDPVDAICVDANPVQLVASPTGGTWQGLGVDENGMFDPALAGSGDQIISYTYTDSGSGATGDCPSLILTAVFDGDLSGGLPKGIELLVLQDIPDLSIYGVGSANNGGGSDGQEFTFPSDARNSGDYIYITSDATAFETWFGFVPDYVNGAVNINGDDAIELFKDSMVIDTYGDINTNGDFEPWDYTDSWAYRNSTTGPDGNTWVQSSWTYAGREAWDGETSNATAEFVMPIGTFAGADCDTSGNEGNGCADTAEITIVVNPLPTVTFSAPADIADSAGIQIGLGGGTPTGGVYSGTGVTDDGNGMTYSFDPAVAGVGTTTITYTVTDGIGCTASASDDVEVVLGCEEITADIRLLGLDCFGFAHQLTVIPLGGEAPYTISASGSTLSSTDLDGNPVPEGDFVFLYEGFTTPTNTVAITVTDVNGCEAAPIEYVLTNPDAVVSGTAISTPASCANSADGTITYSGQSGGTPIVDNPDFPDGWTYFLLGGPNGDINQASPIFTDLGPGVYGVGAIDAQGCGTDVFTIEVLNGDITPPQIICPADITVSNDPGFCGAVVNFDLEASDNCDGVTTTSVPASGDIFGIGQTVVTVTSTDVAGNSSSCTFNVTVNDTEGPLIIGPADLVLECSDEVPSPPFVINSGAGNLENSYVYGTAVSGPSIDDVAITGDLVLVEDMGGSSVTDGCEPILNDVAGKIAVIDRGACAFTTKIVNAQNAGAIAVIIINNQPGGGTVNMFIDDSIVTIPSIFLPNIYGTALKDQMSLNTVNVTIGGSDNNTTTQDCSGVDIVFSQKIMPGNCANQFTIENTWTATDSFGNSNSAMQTIVVNDETPPLLIGACPTAADFGYVDVATQADLPTGDEAEQEFFNQNIDMFYEDTCSGLGGVNISDPVIDGDACGGTATYTIDFADGCENFNSECSFTINYGIEAIAAVWTGTVNTDWENSGNWANGDAPGLSVSGTVTVPSGLPNYPVLMQGQDLYIDQCSTVTVASDASLTVNPNVVLSNDGTVANDGSVIFESDDTGTAYIGSGEGMFVGDFTVERFIPAKRAYRQLSPAVTTSTPISENWQQDTHITGPAGNTDGFDVTQTGNPSMYIFDNTVYEYVEMANTNATNLFPGTMYHILVRGDRTTDLTNNNATPSETTLRATGELTAENVGFQTIAVNVPAQRFIAVGNPFQAQIDMNKVLTTNTSNISPIFYWVWDPTLGARGAYTAVIAASGTTSAGDSDANQYLQAGQAGWVYTAGAGESSVSFMQSDKYTSGAETEVFRNGNAATSLGQLRLSLYESSALANDQSSIDGVLILFDTNGNNGIDANDALNITNLDENFAINNNGVLLSIESRAAPEDQEEVQLEINTYRNTNYTIVAEGISMQDATAFLWDTYTGIYTEIPQTGAVNYSYVVDSGNPASVAGDRFKVVFSAEVLSVGDYDVDRVLLYPNPTNIGKVYLNVPLGMDDLEITIYDVTGKRLYEKTGFAGGSKIAIDEVSRFSIGTYLVELSSQGKTITKKLIIN</sequence>
<dbReference type="PROSITE" id="PS50825">
    <property type="entry name" value="HYR"/>
    <property type="match status" value="1"/>
</dbReference>
<protein>
    <submittedName>
        <fullName evidence="4">HYR domain-containing protein</fullName>
    </submittedName>
</protein>
<evidence type="ECO:0000259" key="3">
    <source>
        <dbReference type="PROSITE" id="PS50825"/>
    </source>
</evidence>
<accession>A0ABS3T4Y0</accession>
<reference evidence="4 5" key="1">
    <citation type="submission" date="2021-03" db="EMBL/GenBank/DDBJ databases">
        <title>Winogradskyella sp. nov., isolated from costal sediment.</title>
        <authorList>
            <person name="Gao C."/>
        </authorList>
    </citation>
    <scope>NUCLEOTIDE SEQUENCE [LARGE SCALE GENOMIC DNA]</scope>
    <source>
        <strain evidence="4 5">DF17</strain>
    </source>
</reference>
<dbReference type="EMBL" id="JAGEVF010000013">
    <property type="protein sequence ID" value="MBO3117808.1"/>
    <property type="molecule type" value="Genomic_DNA"/>
</dbReference>
<dbReference type="Gene3D" id="3.50.30.30">
    <property type="match status" value="1"/>
</dbReference>
<dbReference type="CDD" id="cd04818">
    <property type="entry name" value="PA_subtilisin_1"/>
    <property type="match status" value="1"/>
</dbReference>